<reference evidence="2" key="1">
    <citation type="journal article" date="2022" name="Mol. Ecol. Resour.">
        <title>The genomes of chicory, endive, great burdock and yacon provide insights into Asteraceae palaeo-polyploidization history and plant inulin production.</title>
        <authorList>
            <person name="Fan W."/>
            <person name="Wang S."/>
            <person name="Wang H."/>
            <person name="Wang A."/>
            <person name="Jiang F."/>
            <person name="Liu H."/>
            <person name="Zhao H."/>
            <person name="Xu D."/>
            <person name="Zhang Y."/>
        </authorList>
    </citation>
    <scope>NUCLEOTIDE SEQUENCE [LARGE SCALE GENOMIC DNA]</scope>
    <source>
        <strain evidence="2">cv. Punajuju</strain>
    </source>
</reference>
<keyword evidence="2" id="KW-1185">Reference proteome</keyword>
<sequence length="277" mass="29965">MSSGRTIEVIPEEGDDILGLSVAFFVSGGEGKVDDHWCLYLGDIAGCLVSGLNGGDKGVMVLLMLVTVAKVVSVVDGDTDGCEVPMVLREKEWYSNIKMLQTLKGWSNEAVRYGIIEFMWELSAWAPNIDNVDNDQNDGEEYSDEESREGENIDAGESLHEEEEVDIGFVSSHQPVINNMKEGFIVTEQNDSHDASHLPVRGQSSCLEEVTSASSASVPPGFGGMMFHSPLRLRSGSTNGSQSAPVLETTVEKKKNNTIKKKLADLCGHHGGSVLES</sequence>
<accession>A0ACB9F1J8</accession>
<dbReference type="EMBL" id="CM042011">
    <property type="protein sequence ID" value="KAI3764836.1"/>
    <property type="molecule type" value="Genomic_DNA"/>
</dbReference>
<comment type="caution">
    <text evidence="1">The sequence shown here is derived from an EMBL/GenBank/DDBJ whole genome shotgun (WGS) entry which is preliminary data.</text>
</comment>
<organism evidence="1 2">
    <name type="scientific">Cichorium intybus</name>
    <name type="common">Chicory</name>
    <dbReference type="NCBI Taxonomy" id="13427"/>
    <lineage>
        <taxon>Eukaryota</taxon>
        <taxon>Viridiplantae</taxon>
        <taxon>Streptophyta</taxon>
        <taxon>Embryophyta</taxon>
        <taxon>Tracheophyta</taxon>
        <taxon>Spermatophyta</taxon>
        <taxon>Magnoliopsida</taxon>
        <taxon>eudicotyledons</taxon>
        <taxon>Gunneridae</taxon>
        <taxon>Pentapetalae</taxon>
        <taxon>asterids</taxon>
        <taxon>campanulids</taxon>
        <taxon>Asterales</taxon>
        <taxon>Asteraceae</taxon>
        <taxon>Cichorioideae</taxon>
        <taxon>Cichorieae</taxon>
        <taxon>Cichoriinae</taxon>
        <taxon>Cichorium</taxon>
    </lineage>
</organism>
<evidence type="ECO:0000313" key="2">
    <source>
        <dbReference type="Proteomes" id="UP001055811"/>
    </source>
</evidence>
<protein>
    <submittedName>
        <fullName evidence="1">Uncharacterized protein</fullName>
    </submittedName>
</protein>
<proteinExistence type="predicted"/>
<reference evidence="1 2" key="2">
    <citation type="journal article" date="2022" name="Mol. Ecol. Resour.">
        <title>The genomes of chicory, endive, great burdock and yacon provide insights into Asteraceae paleo-polyploidization history and plant inulin production.</title>
        <authorList>
            <person name="Fan W."/>
            <person name="Wang S."/>
            <person name="Wang H."/>
            <person name="Wang A."/>
            <person name="Jiang F."/>
            <person name="Liu H."/>
            <person name="Zhao H."/>
            <person name="Xu D."/>
            <person name="Zhang Y."/>
        </authorList>
    </citation>
    <scope>NUCLEOTIDE SEQUENCE [LARGE SCALE GENOMIC DNA]</scope>
    <source>
        <strain evidence="2">cv. Punajuju</strain>
        <tissue evidence="1">Leaves</tissue>
    </source>
</reference>
<gene>
    <name evidence="1" type="ORF">L2E82_14853</name>
</gene>
<evidence type="ECO:0000313" key="1">
    <source>
        <dbReference type="EMBL" id="KAI3764836.1"/>
    </source>
</evidence>
<name>A0ACB9F1J8_CICIN</name>
<dbReference type="Proteomes" id="UP001055811">
    <property type="component" value="Linkage Group LG03"/>
</dbReference>